<gene>
    <name evidence="1" type="ORF">HannXRQ_Chr13g0396851</name>
</gene>
<accession>A0A251SQU2</accession>
<proteinExistence type="predicted"/>
<reference evidence="2" key="1">
    <citation type="journal article" date="2017" name="Nature">
        <title>The sunflower genome provides insights into oil metabolism, flowering and Asterid evolution.</title>
        <authorList>
            <person name="Badouin H."/>
            <person name="Gouzy J."/>
            <person name="Grassa C.J."/>
            <person name="Murat F."/>
            <person name="Staton S.E."/>
            <person name="Cottret L."/>
            <person name="Lelandais-Briere C."/>
            <person name="Owens G.L."/>
            <person name="Carrere S."/>
            <person name="Mayjonade B."/>
            <person name="Legrand L."/>
            <person name="Gill N."/>
            <person name="Kane N.C."/>
            <person name="Bowers J.E."/>
            <person name="Hubner S."/>
            <person name="Bellec A."/>
            <person name="Berard A."/>
            <person name="Berges H."/>
            <person name="Blanchet N."/>
            <person name="Boniface M.C."/>
            <person name="Brunel D."/>
            <person name="Catrice O."/>
            <person name="Chaidir N."/>
            <person name="Claudel C."/>
            <person name="Donnadieu C."/>
            <person name="Faraut T."/>
            <person name="Fievet G."/>
            <person name="Helmstetter N."/>
            <person name="King M."/>
            <person name="Knapp S.J."/>
            <person name="Lai Z."/>
            <person name="Le Paslier M.C."/>
            <person name="Lippi Y."/>
            <person name="Lorenzon L."/>
            <person name="Mandel J.R."/>
            <person name="Marage G."/>
            <person name="Marchand G."/>
            <person name="Marquand E."/>
            <person name="Bret-Mestries E."/>
            <person name="Morien E."/>
            <person name="Nambeesan S."/>
            <person name="Nguyen T."/>
            <person name="Pegot-Espagnet P."/>
            <person name="Pouilly N."/>
            <person name="Raftis F."/>
            <person name="Sallet E."/>
            <person name="Schiex T."/>
            <person name="Thomas J."/>
            <person name="Vandecasteele C."/>
            <person name="Vares D."/>
            <person name="Vear F."/>
            <person name="Vautrin S."/>
            <person name="Crespi M."/>
            <person name="Mangin B."/>
            <person name="Burke J.M."/>
            <person name="Salse J."/>
            <person name="Munos S."/>
            <person name="Vincourt P."/>
            <person name="Rieseberg L.H."/>
            <person name="Langlade N.B."/>
        </authorList>
    </citation>
    <scope>NUCLEOTIDE SEQUENCE [LARGE SCALE GENOMIC DNA]</scope>
    <source>
        <strain evidence="2">cv. SF193</strain>
    </source>
</reference>
<evidence type="ECO:0000313" key="1">
    <source>
        <dbReference type="EMBL" id="OTG00959.1"/>
    </source>
</evidence>
<dbReference type="Proteomes" id="UP000215914">
    <property type="component" value="Chromosome 13"/>
</dbReference>
<dbReference type="AlphaFoldDB" id="A0A251SQU2"/>
<keyword evidence="2" id="KW-1185">Reference proteome</keyword>
<sequence>MCFAGLTEFKELFRSFSGHRSENRTPFHHERHRSLPLSIFIEESLLHLSPSSNTIRGKCEKPLLCLILQRKLK</sequence>
<evidence type="ECO:0000313" key="2">
    <source>
        <dbReference type="Proteomes" id="UP000215914"/>
    </source>
</evidence>
<dbReference type="InParanoid" id="A0A251SQU2"/>
<organism evidence="1 2">
    <name type="scientific">Helianthus annuus</name>
    <name type="common">Common sunflower</name>
    <dbReference type="NCBI Taxonomy" id="4232"/>
    <lineage>
        <taxon>Eukaryota</taxon>
        <taxon>Viridiplantae</taxon>
        <taxon>Streptophyta</taxon>
        <taxon>Embryophyta</taxon>
        <taxon>Tracheophyta</taxon>
        <taxon>Spermatophyta</taxon>
        <taxon>Magnoliopsida</taxon>
        <taxon>eudicotyledons</taxon>
        <taxon>Gunneridae</taxon>
        <taxon>Pentapetalae</taxon>
        <taxon>asterids</taxon>
        <taxon>campanulids</taxon>
        <taxon>Asterales</taxon>
        <taxon>Asteraceae</taxon>
        <taxon>Asteroideae</taxon>
        <taxon>Heliantheae alliance</taxon>
        <taxon>Heliantheae</taxon>
        <taxon>Helianthus</taxon>
    </lineage>
</organism>
<dbReference type="EMBL" id="CM007902">
    <property type="protein sequence ID" value="OTG00959.1"/>
    <property type="molecule type" value="Genomic_DNA"/>
</dbReference>
<protein>
    <submittedName>
        <fullName evidence="1">Uncharacterized protein</fullName>
    </submittedName>
</protein>
<name>A0A251SQU2_HELAN</name>